<proteinExistence type="predicted"/>
<protein>
    <submittedName>
        <fullName evidence="1">Chemotaxis protein</fullName>
    </submittedName>
</protein>
<dbReference type="Proteomes" id="UP000773064">
    <property type="component" value="Unassembled WGS sequence"/>
</dbReference>
<evidence type="ECO:0000313" key="2">
    <source>
        <dbReference type="Proteomes" id="UP000773064"/>
    </source>
</evidence>
<gene>
    <name evidence="1" type="ORF">JS528_10640</name>
</gene>
<accession>A0ABS5US35</accession>
<dbReference type="EMBL" id="JAFEJS010000015">
    <property type="protein sequence ID" value="MBT1173782.1"/>
    <property type="molecule type" value="Genomic_DNA"/>
</dbReference>
<reference evidence="1 2" key="1">
    <citation type="journal article" date="2021" name="Environ. Microbiol.">
        <title>Genetic insights into the dark matter of the mammalian gut microbiota through targeted genome reconstruction.</title>
        <authorList>
            <person name="Lugli G.A."/>
            <person name="Alessandri G."/>
            <person name="Milani C."/>
            <person name="Viappiani A."/>
            <person name="Fontana F."/>
            <person name="Tarracchini C."/>
            <person name="Mancabelli L."/>
            <person name="Argentini C."/>
            <person name="Ruiz L."/>
            <person name="Margolles A."/>
            <person name="van Sinderen D."/>
            <person name="Turroni F."/>
            <person name="Ventura M."/>
        </authorList>
    </citation>
    <scope>NUCLEOTIDE SEQUENCE [LARGE SCALE GENOMIC DNA]</scope>
    <source>
        <strain evidence="1 2">MA2</strain>
    </source>
</reference>
<organism evidence="1 2">
    <name type="scientific">Bifidobacterium santillanense</name>
    <dbReference type="NCBI Taxonomy" id="2809028"/>
    <lineage>
        <taxon>Bacteria</taxon>
        <taxon>Bacillati</taxon>
        <taxon>Actinomycetota</taxon>
        <taxon>Actinomycetes</taxon>
        <taxon>Bifidobacteriales</taxon>
        <taxon>Bifidobacteriaceae</taxon>
        <taxon>Bifidobacterium</taxon>
    </lineage>
</organism>
<evidence type="ECO:0000313" key="1">
    <source>
        <dbReference type="EMBL" id="MBT1173782.1"/>
    </source>
</evidence>
<name>A0ABS5US35_9BIFI</name>
<keyword evidence="2" id="KW-1185">Reference proteome</keyword>
<sequence length="69" mass="7049">MAQVAGDHLNAVQVDDLAALAEEHVSADQIGAVAGAIREQGENLDLGSIAERMGLPTDVIGQISGLLGR</sequence>
<comment type="caution">
    <text evidence="1">The sequence shown here is derived from an EMBL/GenBank/DDBJ whole genome shotgun (WGS) entry which is preliminary data.</text>
</comment>